<sequence length="558" mass="61417">MRYSIASQALSGAITVSALAVPNAPVQKRTQHVDISSFKSFPTADPEQFFEKADQSIKEFFNQGMFNDGPMDESGKWLDRPVAILQDIEDKLELHWENLENFFEKAKEDTEELHEKLKIDVKYPVKEFKGQVKTPITRSRYSLYDWGDLFKNPFKQTSQPTDTSAGEEDTTGNDTSNQPSSQPTSQPTESSDSKDTSGSNTTGANTPEASTSGGSASGDSTSDNTSNNQPKSSDSDENGSKSTSGGSTSGGTKKSSDGGDETDAGNSTTSATCNPSNSHVRFEWDSYSKSDRTAFVEAIKCLQTKPSGNSKYTGSTNRYEDLISVHRDMTANIHQTEAFLVWHRYFVWVFEQLLRDECSFDRAMPWWDETKHAGAFAQSDIFTDAWFGHLPAMTSDGQGTCIESGEFSHTTLHVGPGTSNTDHCLSRAVDESQTAQCNKDFTNSCLSMKSYADFRDCFELGPHGYGHNGIGAVMAEVSASVGDPMFFMHHLFVDHTFRIWQNAMPSRRTTISGCADHSNPCTPITLDTKLSTNGLRPDVTVGEVLNTLSGTVCYRYDY</sequence>
<protein>
    <recommendedName>
        <fullName evidence="3 4">Tyrosinase copper-binding domain-containing protein</fullName>
    </recommendedName>
</protein>
<dbReference type="GO" id="GO:0016491">
    <property type="term" value="F:oxidoreductase activity"/>
    <property type="evidence" value="ECO:0007669"/>
    <property type="project" value="InterPro"/>
</dbReference>
<keyword evidence="6" id="KW-1185">Reference proteome</keyword>
<dbReference type="PANTHER" id="PTHR11474">
    <property type="entry name" value="TYROSINASE FAMILY MEMBER"/>
    <property type="match status" value="1"/>
</dbReference>
<reference evidence="5 6" key="1">
    <citation type="submission" date="2018-12" db="EMBL/GenBank/DDBJ databases">
        <title>Draft genome sequence of Xylaria grammica IHI A82.</title>
        <authorList>
            <person name="Buettner E."/>
            <person name="Kellner H."/>
        </authorList>
    </citation>
    <scope>NUCLEOTIDE SEQUENCE [LARGE SCALE GENOMIC DNA]</scope>
    <source>
        <strain evidence="5 6">IHI A82</strain>
    </source>
</reference>
<feature type="compositionally biased region" description="Low complexity" evidence="2">
    <location>
        <begin position="209"/>
        <end position="228"/>
    </location>
</feature>
<evidence type="ECO:0000259" key="3">
    <source>
        <dbReference type="PROSITE" id="PS00497"/>
    </source>
</evidence>
<evidence type="ECO:0000256" key="2">
    <source>
        <dbReference type="SAM" id="MobiDB-lite"/>
    </source>
</evidence>
<dbReference type="Gene3D" id="1.10.1280.10">
    <property type="entry name" value="Di-copper center containing domain from catechol oxidase"/>
    <property type="match status" value="1"/>
</dbReference>
<dbReference type="Proteomes" id="UP000286045">
    <property type="component" value="Unassembled WGS sequence"/>
</dbReference>
<feature type="domain" description="Tyrosinase copper-binding" evidence="4">
    <location>
        <begin position="483"/>
        <end position="494"/>
    </location>
</feature>
<proteinExistence type="predicted"/>
<feature type="compositionally biased region" description="Polar residues" evidence="2">
    <location>
        <begin position="196"/>
        <end position="208"/>
    </location>
</feature>
<evidence type="ECO:0000256" key="1">
    <source>
        <dbReference type="ARBA" id="ARBA00022723"/>
    </source>
</evidence>
<feature type="compositionally biased region" description="Polar residues" evidence="2">
    <location>
        <begin position="264"/>
        <end position="276"/>
    </location>
</feature>
<dbReference type="InterPro" id="IPR002227">
    <property type="entry name" value="Tyrosinase_Cu-bd"/>
</dbReference>
<dbReference type="EMBL" id="RYZI01000302">
    <property type="protein sequence ID" value="RWA06858.1"/>
    <property type="molecule type" value="Genomic_DNA"/>
</dbReference>
<gene>
    <name evidence="5" type="ORF">EKO27_g8257</name>
</gene>
<evidence type="ECO:0000313" key="5">
    <source>
        <dbReference type="EMBL" id="RWA06858.1"/>
    </source>
</evidence>
<dbReference type="InterPro" id="IPR008922">
    <property type="entry name" value="Di-copper_centre_dom_sf"/>
</dbReference>
<keyword evidence="1" id="KW-0479">Metal-binding</keyword>
<name>A0A439CXK6_9PEZI</name>
<feature type="region of interest" description="Disordered" evidence="2">
    <location>
        <begin position="151"/>
        <end position="276"/>
    </location>
</feature>
<dbReference type="Pfam" id="PF00264">
    <property type="entry name" value="Tyrosinase"/>
    <property type="match status" value="1"/>
</dbReference>
<dbReference type="PROSITE" id="PS00497">
    <property type="entry name" value="TYROSINASE_1"/>
    <property type="match status" value="1"/>
</dbReference>
<feature type="compositionally biased region" description="Polar residues" evidence="2">
    <location>
        <begin position="154"/>
        <end position="164"/>
    </location>
</feature>
<evidence type="ECO:0000259" key="4">
    <source>
        <dbReference type="PROSITE" id="PS00498"/>
    </source>
</evidence>
<feature type="domain" description="Tyrosinase copper-binding" evidence="3">
    <location>
        <begin position="334"/>
        <end position="351"/>
    </location>
</feature>
<comment type="caution">
    <text evidence="5">The sequence shown here is derived from an EMBL/GenBank/DDBJ whole genome shotgun (WGS) entry which is preliminary data.</text>
</comment>
<organism evidence="5 6">
    <name type="scientific">Xylaria grammica</name>
    <dbReference type="NCBI Taxonomy" id="363999"/>
    <lineage>
        <taxon>Eukaryota</taxon>
        <taxon>Fungi</taxon>
        <taxon>Dikarya</taxon>
        <taxon>Ascomycota</taxon>
        <taxon>Pezizomycotina</taxon>
        <taxon>Sordariomycetes</taxon>
        <taxon>Xylariomycetidae</taxon>
        <taxon>Xylariales</taxon>
        <taxon>Xylariaceae</taxon>
        <taxon>Xylaria</taxon>
    </lineage>
</organism>
<dbReference type="STRING" id="363999.A0A439CXK6"/>
<evidence type="ECO:0000313" key="6">
    <source>
        <dbReference type="Proteomes" id="UP000286045"/>
    </source>
</evidence>
<feature type="compositionally biased region" description="Low complexity" evidence="2">
    <location>
        <begin position="175"/>
        <end position="190"/>
    </location>
</feature>
<dbReference type="PANTHER" id="PTHR11474:SF116">
    <property type="entry name" value="TYROSINASE"/>
    <property type="match status" value="1"/>
</dbReference>
<dbReference type="PROSITE" id="PS00498">
    <property type="entry name" value="TYROSINASE_2"/>
    <property type="match status" value="1"/>
</dbReference>
<feature type="compositionally biased region" description="Low complexity" evidence="2">
    <location>
        <begin position="240"/>
        <end position="253"/>
    </location>
</feature>
<dbReference type="AlphaFoldDB" id="A0A439CXK6"/>
<dbReference type="InterPro" id="IPR050316">
    <property type="entry name" value="Tyrosinase/Hemocyanin"/>
</dbReference>
<dbReference type="SUPFAM" id="SSF48056">
    <property type="entry name" value="Di-copper centre-containing domain"/>
    <property type="match status" value="1"/>
</dbReference>
<accession>A0A439CXK6</accession>
<dbReference type="GO" id="GO:0046872">
    <property type="term" value="F:metal ion binding"/>
    <property type="evidence" value="ECO:0007669"/>
    <property type="project" value="UniProtKB-KW"/>
</dbReference>
<dbReference type="PRINTS" id="PR00092">
    <property type="entry name" value="TYROSINASE"/>
</dbReference>